<dbReference type="GO" id="GO:0016787">
    <property type="term" value="F:hydrolase activity"/>
    <property type="evidence" value="ECO:0007669"/>
    <property type="project" value="UniProtKB-KW"/>
</dbReference>
<dbReference type="Pfam" id="PF00293">
    <property type="entry name" value="NUDIX"/>
    <property type="match status" value="1"/>
</dbReference>
<protein>
    <submittedName>
        <fullName evidence="2">NUDIX hydrolase</fullName>
    </submittedName>
</protein>
<reference evidence="2 3" key="1">
    <citation type="submission" date="2018-02" db="EMBL/GenBank/DDBJ databases">
        <title>Jeotgalibacillus proteolyticum sp. nov. a protease producing bacterium isolated from ocean sediments of Laizhou Bay.</title>
        <authorList>
            <person name="Li Y."/>
        </authorList>
    </citation>
    <scope>NUCLEOTIDE SEQUENCE [LARGE SCALE GENOMIC DNA]</scope>
    <source>
        <strain evidence="2 3">22-7</strain>
    </source>
</reference>
<feature type="domain" description="Nudix hydrolase" evidence="1">
    <location>
        <begin position="43"/>
        <end position="181"/>
    </location>
</feature>
<dbReference type="AlphaFoldDB" id="A0A2S5GCV2"/>
<dbReference type="InterPro" id="IPR015797">
    <property type="entry name" value="NUDIX_hydrolase-like_dom_sf"/>
</dbReference>
<comment type="caution">
    <text evidence="2">The sequence shown here is derived from an EMBL/GenBank/DDBJ whole genome shotgun (WGS) entry which is preliminary data.</text>
</comment>
<dbReference type="OrthoDB" id="9780586at2"/>
<evidence type="ECO:0000313" key="2">
    <source>
        <dbReference type="EMBL" id="PPA70745.1"/>
    </source>
</evidence>
<dbReference type="PROSITE" id="PS51462">
    <property type="entry name" value="NUDIX"/>
    <property type="match status" value="1"/>
</dbReference>
<dbReference type="EMBL" id="PREZ01000003">
    <property type="protein sequence ID" value="PPA70745.1"/>
    <property type="molecule type" value="Genomic_DNA"/>
</dbReference>
<name>A0A2S5GCV2_9BACL</name>
<dbReference type="CDD" id="cd04692">
    <property type="entry name" value="NUDIX_Hydrolase"/>
    <property type="match status" value="1"/>
</dbReference>
<accession>A0A2S5GCV2</accession>
<dbReference type="Proteomes" id="UP000239047">
    <property type="component" value="Unassembled WGS sequence"/>
</dbReference>
<dbReference type="PANTHER" id="PTHR10885">
    <property type="entry name" value="ISOPENTENYL-DIPHOSPHATE DELTA-ISOMERASE"/>
    <property type="match status" value="1"/>
</dbReference>
<organism evidence="2 3">
    <name type="scientific">Jeotgalibacillus proteolyticus</name>
    <dbReference type="NCBI Taxonomy" id="2082395"/>
    <lineage>
        <taxon>Bacteria</taxon>
        <taxon>Bacillati</taxon>
        <taxon>Bacillota</taxon>
        <taxon>Bacilli</taxon>
        <taxon>Bacillales</taxon>
        <taxon>Caryophanaceae</taxon>
        <taxon>Jeotgalibacillus</taxon>
    </lineage>
</organism>
<dbReference type="SUPFAM" id="SSF55811">
    <property type="entry name" value="Nudix"/>
    <property type="match status" value="1"/>
</dbReference>
<dbReference type="Gene3D" id="3.90.79.10">
    <property type="entry name" value="Nucleoside Triphosphate Pyrophosphohydrolase"/>
    <property type="match status" value="1"/>
</dbReference>
<dbReference type="InterPro" id="IPR000086">
    <property type="entry name" value="NUDIX_hydrolase_dom"/>
</dbReference>
<dbReference type="PANTHER" id="PTHR10885:SF0">
    <property type="entry name" value="ISOPENTENYL-DIPHOSPHATE DELTA-ISOMERASE"/>
    <property type="match status" value="1"/>
</dbReference>
<gene>
    <name evidence="2" type="ORF">C4B60_08100</name>
</gene>
<proteinExistence type="predicted"/>
<keyword evidence="2" id="KW-0378">Hydrolase</keyword>
<evidence type="ECO:0000313" key="3">
    <source>
        <dbReference type="Proteomes" id="UP000239047"/>
    </source>
</evidence>
<keyword evidence="3" id="KW-1185">Reference proteome</keyword>
<sequence length="227" mass="26181">MLKWQYTIFLEVIPLAEEILTVFDEDHKKIGTATRTKIHKTGEWHETFHCWLVSRPNGKLVIHFQMRSPHKKDYPAMLDITAAGHLLENETVEDGVRELEEEIGLSLSFDELHPLGIIKETLHHEKLIDAEICHVFAFEVQADCQFRLQKSEVTGMYQLELDSFKALLQDESAQIIAKGFEEDAEGARYNVDKTVSKLDFVPHEAAYFAEVIKRIEEAYPQLMKLKG</sequence>
<evidence type="ECO:0000259" key="1">
    <source>
        <dbReference type="PROSITE" id="PS51462"/>
    </source>
</evidence>